<keyword evidence="4" id="KW-1185">Reference proteome</keyword>
<dbReference type="SUPFAM" id="SSF63748">
    <property type="entry name" value="Tudor/PWWP/MBT"/>
    <property type="match status" value="1"/>
</dbReference>
<comment type="caution">
    <text evidence="3">The sequence shown here is derived from an EMBL/GenBank/DDBJ whole genome shotgun (WGS) entry which is preliminary data.</text>
</comment>
<dbReference type="EMBL" id="SPHZ02000003">
    <property type="protein sequence ID" value="KAF0923857.1"/>
    <property type="molecule type" value="Genomic_DNA"/>
</dbReference>
<accession>A0A6G1EGD7</accession>
<dbReference type="InterPro" id="IPR053063">
    <property type="entry name" value="PWWP_domain_containing_PDP"/>
</dbReference>
<feature type="domain" description="PWWP" evidence="2">
    <location>
        <begin position="179"/>
        <end position="240"/>
    </location>
</feature>
<dbReference type="Proteomes" id="UP000479710">
    <property type="component" value="Unassembled WGS sequence"/>
</dbReference>
<name>A0A6G1EGD7_9ORYZ</name>
<evidence type="ECO:0000313" key="4">
    <source>
        <dbReference type="Proteomes" id="UP000479710"/>
    </source>
</evidence>
<dbReference type="AlphaFoldDB" id="A0A6G1EGD7"/>
<sequence>MMRSAPVAVAAVDRGGMKLEGDPKLVDVAFGKYLTDGDAMMVEGAAEVARVVKMERKVVVACEVVMEDAAPGGGVGVVGDSLYATEIFGMVGAEGYGDECKNMQELDGGGAREMMLGVEVGGFRGEAGWTLVPVGAAATETAEEVPDPATQQYSETEHPKDDQRARYRFPPLDKDGFQASGLVWSKLKGHPWWPGEIFDTSDASELALKHQKKGSQLVAYFGVNTFAWCDESQLKPFMANYSQMVNQSNSDAFISSVNLALEEISRWILSGMCCSCLPEELSDNGMSYMVENSGLRDGVTCSRVTQAEILECFSPEKFLSYIKSLVLFPGQGGDLLDLVIACSQLTSFYQSKGCHELASFQSGSAWVDDGMDSSSTKNVLLPVAVTYEQKPSEDKRKRRRRKTCKKRSEHALELTEENLTSNLNNACTFDDFMGLNIIGKVKGKRSERRRKYLPSPEVYN</sequence>
<dbReference type="Pfam" id="PF00855">
    <property type="entry name" value="PWWP"/>
    <property type="match status" value="1"/>
</dbReference>
<dbReference type="InterPro" id="IPR000313">
    <property type="entry name" value="PWWP_dom"/>
</dbReference>
<dbReference type="OrthoDB" id="62853at2759"/>
<protein>
    <recommendedName>
        <fullName evidence="2">PWWP domain-containing protein</fullName>
    </recommendedName>
</protein>
<evidence type="ECO:0000313" key="3">
    <source>
        <dbReference type="EMBL" id="KAF0923858.1"/>
    </source>
</evidence>
<proteinExistence type="predicted"/>
<feature type="region of interest" description="Disordered" evidence="1">
    <location>
        <begin position="140"/>
        <end position="163"/>
    </location>
</feature>
<dbReference type="EMBL" id="SPHZ02000003">
    <property type="protein sequence ID" value="KAF0923858.1"/>
    <property type="molecule type" value="Genomic_DNA"/>
</dbReference>
<dbReference type="EMBL" id="SPHZ02000003">
    <property type="protein sequence ID" value="KAF0923856.1"/>
    <property type="molecule type" value="Genomic_DNA"/>
</dbReference>
<dbReference type="PROSITE" id="PS50812">
    <property type="entry name" value="PWWP"/>
    <property type="match status" value="1"/>
</dbReference>
<dbReference type="CDD" id="cd05162">
    <property type="entry name" value="PWWP"/>
    <property type="match status" value="1"/>
</dbReference>
<dbReference type="EMBL" id="SPHZ02000003">
    <property type="protein sequence ID" value="KAF0923859.1"/>
    <property type="molecule type" value="Genomic_DNA"/>
</dbReference>
<organism evidence="3 4">
    <name type="scientific">Oryza meyeriana var. granulata</name>
    <dbReference type="NCBI Taxonomy" id="110450"/>
    <lineage>
        <taxon>Eukaryota</taxon>
        <taxon>Viridiplantae</taxon>
        <taxon>Streptophyta</taxon>
        <taxon>Embryophyta</taxon>
        <taxon>Tracheophyta</taxon>
        <taxon>Spermatophyta</taxon>
        <taxon>Magnoliopsida</taxon>
        <taxon>Liliopsida</taxon>
        <taxon>Poales</taxon>
        <taxon>Poaceae</taxon>
        <taxon>BOP clade</taxon>
        <taxon>Oryzoideae</taxon>
        <taxon>Oryzeae</taxon>
        <taxon>Oryzinae</taxon>
        <taxon>Oryza</taxon>
        <taxon>Oryza meyeriana</taxon>
    </lineage>
</organism>
<dbReference type="PANTHER" id="PTHR42851">
    <property type="entry name" value="ALDOLASE-RELATED"/>
    <property type="match status" value="1"/>
</dbReference>
<gene>
    <name evidence="3" type="ORF">E2562_007714</name>
</gene>
<evidence type="ECO:0000259" key="2">
    <source>
        <dbReference type="PROSITE" id="PS50812"/>
    </source>
</evidence>
<dbReference type="PANTHER" id="PTHR42851:SF25">
    <property type="entry name" value="PWWP DOMAIN-CONTAINING PROTEIN"/>
    <property type="match status" value="1"/>
</dbReference>
<evidence type="ECO:0000256" key="1">
    <source>
        <dbReference type="SAM" id="MobiDB-lite"/>
    </source>
</evidence>
<dbReference type="SMART" id="SM00293">
    <property type="entry name" value="PWWP"/>
    <property type="match status" value="1"/>
</dbReference>
<reference evidence="3 4" key="1">
    <citation type="submission" date="2019-11" db="EMBL/GenBank/DDBJ databases">
        <title>Whole genome sequence of Oryza granulata.</title>
        <authorList>
            <person name="Li W."/>
        </authorList>
    </citation>
    <scope>NUCLEOTIDE SEQUENCE [LARGE SCALE GENOMIC DNA]</scope>
    <source>
        <strain evidence="4">cv. Menghai</strain>
        <tissue evidence="3">Leaf</tissue>
    </source>
</reference>
<dbReference type="Gene3D" id="2.30.30.140">
    <property type="match status" value="1"/>
</dbReference>